<sequence>MDTASPSLKARTSLVIESDGDVLPTEGRVAQLSCTPLEIASSTFGTITFILQQVSLSIRYEFTESLRGCRIILIEGYRFAIKNMSKVNAPIKKIQWTCSTHGKHGCKAVVFTSRDEIIYLDNKHTHPPQTDKKSQNKYFLPISKVKMFYRQPDYN</sequence>
<reference evidence="5" key="1">
    <citation type="submission" date="2021-12" db="EMBL/GenBank/DDBJ databases">
        <authorList>
            <person name="King R."/>
        </authorList>
    </citation>
    <scope>NUCLEOTIDE SEQUENCE</scope>
</reference>
<proteinExistence type="predicted"/>
<evidence type="ECO:0000256" key="3">
    <source>
        <dbReference type="ARBA" id="ARBA00022833"/>
    </source>
</evidence>
<feature type="domain" description="FLYWCH-type" evidence="4">
    <location>
        <begin position="62"/>
        <end position="126"/>
    </location>
</feature>
<dbReference type="Pfam" id="PF04500">
    <property type="entry name" value="FLYWCH"/>
    <property type="match status" value="1"/>
</dbReference>
<dbReference type="Proteomes" id="UP001153292">
    <property type="component" value="Chromosome 13"/>
</dbReference>
<keyword evidence="1" id="KW-0479">Metal-binding</keyword>
<accession>A0ABN8AW59</accession>
<organism evidence="5 6">
    <name type="scientific">Chilo suppressalis</name>
    <name type="common">Asiatic rice borer moth</name>
    <dbReference type="NCBI Taxonomy" id="168631"/>
    <lineage>
        <taxon>Eukaryota</taxon>
        <taxon>Metazoa</taxon>
        <taxon>Ecdysozoa</taxon>
        <taxon>Arthropoda</taxon>
        <taxon>Hexapoda</taxon>
        <taxon>Insecta</taxon>
        <taxon>Pterygota</taxon>
        <taxon>Neoptera</taxon>
        <taxon>Endopterygota</taxon>
        <taxon>Lepidoptera</taxon>
        <taxon>Glossata</taxon>
        <taxon>Ditrysia</taxon>
        <taxon>Pyraloidea</taxon>
        <taxon>Crambidae</taxon>
        <taxon>Crambinae</taxon>
        <taxon>Chilo</taxon>
    </lineage>
</organism>
<evidence type="ECO:0000259" key="4">
    <source>
        <dbReference type="Pfam" id="PF04500"/>
    </source>
</evidence>
<dbReference type="EMBL" id="OU963906">
    <property type="protein sequence ID" value="CAH0399076.1"/>
    <property type="molecule type" value="Genomic_DNA"/>
</dbReference>
<dbReference type="InterPro" id="IPR007588">
    <property type="entry name" value="Znf_FLYWCH"/>
</dbReference>
<dbReference type="Gene3D" id="2.20.25.240">
    <property type="match status" value="1"/>
</dbReference>
<keyword evidence="3" id="KW-0862">Zinc</keyword>
<protein>
    <recommendedName>
        <fullName evidence="4">FLYWCH-type domain-containing protein</fullName>
    </recommendedName>
</protein>
<evidence type="ECO:0000313" key="5">
    <source>
        <dbReference type="EMBL" id="CAH0399076.1"/>
    </source>
</evidence>
<keyword evidence="6" id="KW-1185">Reference proteome</keyword>
<evidence type="ECO:0000256" key="1">
    <source>
        <dbReference type="ARBA" id="ARBA00022723"/>
    </source>
</evidence>
<evidence type="ECO:0000313" key="6">
    <source>
        <dbReference type="Proteomes" id="UP001153292"/>
    </source>
</evidence>
<evidence type="ECO:0000256" key="2">
    <source>
        <dbReference type="ARBA" id="ARBA00022771"/>
    </source>
</evidence>
<keyword evidence="2" id="KW-0863">Zinc-finger</keyword>
<name>A0ABN8AW59_CHISP</name>
<gene>
    <name evidence="5" type="ORF">CHILSU_LOCUS2207</name>
</gene>